<feature type="transmembrane region" description="Helical" evidence="1">
    <location>
        <begin position="26"/>
        <end position="45"/>
    </location>
</feature>
<dbReference type="EMBL" id="HBUF01388367">
    <property type="protein sequence ID" value="CAG6732933.1"/>
    <property type="molecule type" value="Transcribed_RNA"/>
</dbReference>
<organism evidence="2">
    <name type="scientific">Cacopsylla melanoneura</name>
    <dbReference type="NCBI Taxonomy" id="428564"/>
    <lineage>
        <taxon>Eukaryota</taxon>
        <taxon>Metazoa</taxon>
        <taxon>Ecdysozoa</taxon>
        <taxon>Arthropoda</taxon>
        <taxon>Hexapoda</taxon>
        <taxon>Insecta</taxon>
        <taxon>Pterygota</taxon>
        <taxon>Neoptera</taxon>
        <taxon>Paraneoptera</taxon>
        <taxon>Hemiptera</taxon>
        <taxon>Sternorrhyncha</taxon>
        <taxon>Psylloidea</taxon>
        <taxon>Psyllidae</taxon>
        <taxon>Psyllinae</taxon>
        <taxon>Cacopsylla</taxon>
    </lineage>
</organism>
<keyword evidence="1" id="KW-1133">Transmembrane helix</keyword>
<evidence type="ECO:0000256" key="1">
    <source>
        <dbReference type="SAM" id="Phobius"/>
    </source>
</evidence>
<name>A0A8D8YQE8_9HEMI</name>
<keyword evidence="1" id="KW-0812">Transmembrane</keyword>
<proteinExistence type="predicted"/>
<reference evidence="2" key="1">
    <citation type="submission" date="2021-05" db="EMBL/GenBank/DDBJ databases">
        <authorList>
            <person name="Alioto T."/>
            <person name="Alioto T."/>
            <person name="Gomez Garrido J."/>
        </authorList>
    </citation>
    <scope>NUCLEOTIDE SEQUENCE</scope>
</reference>
<feature type="transmembrane region" description="Helical" evidence="1">
    <location>
        <begin position="108"/>
        <end position="126"/>
    </location>
</feature>
<dbReference type="AlphaFoldDB" id="A0A8D8YQE8"/>
<sequence>MPLPGNEPGTPCMLSQCDGGWSFPNMFSIVSLYLLLGGFVSMEMFPRCLKHVIQLNLYQLVIFLNVQSNFHFSITYCKCASITNKTKAYYTLPISTFPEVALFSIKNSIWLMDIAMLSLYSIYFFCDDLVLKERKKCSIFFLF</sequence>
<keyword evidence="1" id="KW-0472">Membrane</keyword>
<accession>A0A8D8YQE8</accession>
<protein>
    <submittedName>
        <fullName evidence="2">Uncharacterized protein</fullName>
    </submittedName>
</protein>
<evidence type="ECO:0000313" key="2">
    <source>
        <dbReference type="EMBL" id="CAG6732933.1"/>
    </source>
</evidence>